<gene>
    <name evidence="9" type="ORF">GOP47_0019599</name>
</gene>
<evidence type="ECO:0000313" key="9">
    <source>
        <dbReference type="EMBL" id="KAI5064904.1"/>
    </source>
</evidence>
<organism evidence="9 10">
    <name type="scientific">Adiantum capillus-veneris</name>
    <name type="common">Maidenhair fern</name>
    <dbReference type="NCBI Taxonomy" id="13818"/>
    <lineage>
        <taxon>Eukaryota</taxon>
        <taxon>Viridiplantae</taxon>
        <taxon>Streptophyta</taxon>
        <taxon>Embryophyta</taxon>
        <taxon>Tracheophyta</taxon>
        <taxon>Polypodiopsida</taxon>
        <taxon>Polypodiidae</taxon>
        <taxon>Polypodiales</taxon>
        <taxon>Pteridineae</taxon>
        <taxon>Pteridaceae</taxon>
        <taxon>Vittarioideae</taxon>
        <taxon>Adiantum</taxon>
    </lineage>
</organism>
<evidence type="ECO:0000313" key="10">
    <source>
        <dbReference type="Proteomes" id="UP000886520"/>
    </source>
</evidence>
<dbReference type="InterPro" id="IPR027806">
    <property type="entry name" value="HARBI1_dom"/>
</dbReference>
<dbReference type="Proteomes" id="UP000886520">
    <property type="component" value="Chromosome 19"/>
</dbReference>
<keyword evidence="10" id="KW-1185">Reference proteome</keyword>
<dbReference type="InterPro" id="IPR045249">
    <property type="entry name" value="HARBI1-like"/>
</dbReference>
<proteinExistence type="inferred from homology"/>
<dbReference type="GO" id="GO:0016787">
    <property type="term" value="F:hydrolase activity"/>
    <property type="evidence" value="ECO:0007669"/>
    <property type="project" value="UniProtKB-KW"/>
</dbReference>
<evidence type="ECO:0000256" key="4">
    <source>
        <dbReference type="ARBA" id="ARBA00022722"/>
    </source>
</evidence>
<feature type="domain" description="DDE Tnp4" evidence="8">
    <location>
        <begin position="127"/>
        <end position="208"/>
    </location>
</feature>
<protein>
    <recommendedName>
        <fullName evidence="8">DDE Tnp4 domain-containing protein</fullName>
    </recommendedName>
</protein>
<dbReference type="GO" id="GO:0046872">
    <property type="term" value="F:metal ion binding"/>
    <property type="evidence" value="ECO:0007669"/>
    <property type="project" value="UniProtKB-KW"/>
</dbReference>
<evidence type="ECO:0000256" key="5">
    <source>
        <dbReference type="ARBA" id="ARBA00022723"/>
    </source>
</evidence>
<keyword evidence="7" id="KW-0539">Nucleus</keyword>
<keyword evidence="5" id="KW-0479">Metal-binding</keyword>
<keyword evidence="6" id="KW-0378">Hydrolase</keyword>
<evidence type="ECO:0000259" key="8">
    <source>
        <dbReference type="Pfam" id="PF13359"/>
    </source>
</evidence>
<evidence type="ECO:0000256" key="1">
    <source>
        <dbReference type="ARBA" id="ARBA00001968"/>
    </source>
</evidence>
<sequence>MTRLADHRGMDLRMHLQATIPSINALMIFTVEKKVAIAVMVIASRNTHYHVANAFGCGRSTVTTFLHEFVRSLVHKGGHLIKWPTTESEMRDVKDGFRALRGLPHCCGAIDCTHINMDLPRNEQRPCNDKRVLRNLGMYRLCQGGDRLRGATFEFQEFSFPEYIVGDGGYVLLPWLMIPFQRPEMVSQRHRNYNFMQSSTRIVVERAFS</sequence>
<comment type="similarity">
    <text evidence="3">Belongs to the HARBI1 family.</text>
</comment>
<dbReference type="AlphaFoldDB" id="A0A9D4UCV3"/>
<comment type="subcellular location">
    <subcellularLocation>
        <location evidence="2">Nucleus</location>
    </subcellularLocation>
</comment>
<evidence type="ECO:0000256" key="7">
    <source>
        <dbReference type="ARBA" id="ARBA00023242"/>
    </source>
</evidence>
<keyword evidence="4" id="KW-0540">Nuclease</keyword>
<evidence type="ECO:0000256" key="6">
    <source>
        <dbReference type="ARBA" id="ARBA00022801"/>
    </source>
</evidence>
<comment type="cofactor">
    <cofactor evidence="1">
        <name>a divalent metal cation</name>
        <dbReference type="ChEBI" id="CHEBI:60240"/>
    </cofactor>
</comment>
<dbReference type="PANTHER" id="PTHR22930:SF85">
    <property type="entry name" value="GH03217P-RELATED"/>
    <property type="match status" value="1"/>
</dbReference>
<comment type="caution">
    <text evidence="9">The sequence shown here is derived from an EMBL/GenBank/DDBJ whole genome shotgun (WGS) entry which is preliminary data.</text>
</comment>
<name>A0A9D4UCV3_ADICA</name>
<dbReference type="GO" id="GO:0004518">
    <property type="term" value="F:nuclease activity"/>
    <property type="evidence" value="ECO:0007669"/>
    <property type="project" value="UniProtKB-KW"/>
</dbReference>
<dbReference type="PANTHER" id="PTHR22930">
    <property type="match status" value="1"/>
</dbReference>
<reference evidence="9" key="1">
    <citation type="submission" date="2021-01" db="EMBL/GenBank/DDBJ databases">
        <title>Adiantum capillus-veneris genome.</title>
        <authorList>
            <person name="Fang Y."/>
            <person name="Liao Q."/>
        </authorList>
    </citation>
    <scope>NUCLEOTIDE SEQUENCE</scope>
    <source>
        <strain evidence="9">H3</strain>
        <tissue evidence="9">Leaf</tissue>
    </source>
</reference>
<dbReference type="OrthoDB" id="2668416at2759"/>
<accession>A0A9D4UCV3</accession>
<dbReference type="Pfam" id="PF13359">
    <property type="entry name" value="DDE_Tnp_4"/>
    <property type="match status" value="1"/>
</dbReference>
<dbReference type="GO" id="GO:0005634">
    <property type="term" value="C:nucleus"/>
    <property type="evidence" value="ECO:0007669"/>
    <property type="project" value="UniProtKB-SubCell"/>
</dbReference>
<dbReference type="EMBL" id="JABFUD020000019">
    <property type="protein sequence ID" value="KAI5064904.1"/>
    <property type="molecule type" value="Genomic_DNA"/>
</dbReference>
<evidence type="ECO:0000256" key="3">
    <source>
        <dbReference type="ARBA" id="ARBA00006958"/>
    </source>
</evidence>
<evidence type="ECO:0000256" key="2">
    <source>
        <dbReference type="ARBA" id="ARBA00004123"/>
    </source>
</evidence>